<protein>
    <submittedName>
        <fullName evidence="4">Spore germination protein</fullName>
    </submittedName>
</protein>
<evidence type="ECO:0000313" key="4">
    <source>
        <dbReference type="EMBL" id="GEN84999.1"/>
    </source>
</evidence>
<keyword evidence="5" id="KW-1185">Reference proteome</keyword>
<keyword evidence="2 3" id="KW-0472">Membrane</keyword>
<comment type="caution">
    <text evidence="4">The sequence shown here is derived from an EMBL/GenBank/DDBJ whole genome shotgun (WGS) entry which is preliminary data.</text>
</comment>
<dbReference type="AlphaFoldDB" id="A0A511ZC26"/>
<accession>A0A511ZC26</accession>
<dbReference type="GO" id="GO:0009847">
    <property type="term" value="P:spore germination"/>
    <property type="evidence" value="ECO:0007669"/>
    <property type="project" value="InterPro"/>
</dbReference>
<gene>
    <name evidence="4" type="ORF">SLU01_33110</name>
</gene>
<dbReference type="Proteomes" id="UP000321901">
    <property type="component" value="Unassembled WGS sequence"/>
</dbReference>
<dbReference type="RefSeq" id="WP_147060383.1">
    <property type="nucleotide sequence ID" value="NZ_BJYL01000055.1"/>
</dbReference>
<feature type="transmembrane region" description="Helical" evidence="3">
    <location>
        <begin position="407"/>
        <end position="433"/>
    </location>
</feature>
<feature type="transmembrane region" description="Helical" evidence="3">
    <location>
        <begin position="354"/>
        <end position="374"/>
    </location>
</feature>
<name>A0A511ZC26_9BACL</name>
<proteinExistence type="inferred from homology"/>
<dbReference type="InterPro" id="IPR004995">
    <property type="entry name" value="Spore_Ger"/>
</dbReference>
<dbReference type="PANTHER" id="PTHR22550">
    <property type="entry name" value="SPORE GERMINATION PROTEIN"/>
    <property type="match status" value="1"/>
</dbReference>
<keyword evidence="3" id="KW-1133">Transmembrane helix</keyword>
<comment type="similarity">
    <text evidence="1">Belongs to the GerABKA family.</text>
</comment>
<sequence length="482" mass="54465">MAKLFTSLKDGEEWFQSKFGIDETFDATAKTVHLWGMPVLMYYINGLIDGQTLTTLLTEMQEGFEKNDGNKDDPEWFLNYFPYYALEDADDKDKFLTAILSGLVGFVLPNGYAFVADLRSSPGRQPEEPDTEKVIRGSRDGFTENIIINTALVRRRLKTEDLRFEMHQTSVNGKTDVAITYMKGAASEEHLSYIRGRLDDIKHDGLTMTDKSLEEFLFKQRFHPMPFVRFTERPDICAAHLLEGHIAIIVDTSPSAILVPVTVFHHLQHAEEYRQSPFTGTFVRWLRLFGALLSMFLLPFWYLLSTHQQYLPVMLSYIGPNDPGSIPLILQLLIADIGIEVLRMAAIHTPSPMTTAMGLVAAIVIGQVAIDVGLFTGEVILYVAVSAIFTFAIPSFELSLTTKIFRVFILILTGILGAPGFFLGTVFLFYYLASLKPMGVPYMWPLVPFFPQAMKRVLIRFPMTIDAPRPFITDSPDRNRLS</sequence>
<dbReference type="OrthoDB" id="9772630at2"/>
<evidence type="ECO:0000256" key="3">
    <source>
        <dbReference type="SAM" id="Phobius"/>
    </source>
</evidence>
<dbReference type="InterPro" id="IPR050768">
    <property type="entry name" value="UPF0353/GerABKA_families"/>
</dbReference>
<dbReference type="GO" id="GO:0016020">
    <property type="term" value="C:membrane"/>
    <property type="evidence" value="ECO:0007669"/>
    <property type="project" value="InterPro"/>
</dbReference>
<dbReference type="PANTHER" id="PTHR22550:SF9">
    <property type="entry name" value="STAGE V SPORULATION PROTEIN AF"/>
    <property type="match status" value="1"/>
</dbReference>
<dbReference type="EMBL" id="BJYL01000055">
    <property type="protein sequence ID" value="GEN84999.1"/>
    <property type="molecule type" value="Genomic_DNA"/>
</dbReference>
<keyword evidence="3" id="KW-0812">Transmembrane</keyword>
<evidence type="ECO:0000256" key="1">
    <source>
        <dbReference type="ARBA" id="ARBA00005278"/>
    </source>
</evidence>
<dbReference type="PIRSF" id="PIRSF005690">
    <property type="entry name" value="GerBA"/>
    <property type="match status" value="1"/>
</dbReference>
<evidence type="ECO:0000256" key="2">
    <source>
        <dbReference type="ARBA" id="ARBA00023136"/>
    </source>
</evidence>
<evidence type="ECO:0000313" key="5">
    <source>
        <dbReference type="Proteomes" id="UP000321901"/>
    </source>
</evidence>
<dbReference type="Pfam" id="PF03323">
    <property type="entry name" value="GerA"/>
    <property type="match status" value="1"/>
</dbReference>
<feature type="transmembrane region" description="Helical" evidence="3">
    <location>
        <begin position="380"/>
        <end position="400"/>
    </location>
</feature>
<reference evidence="4 5" key="1">
    <citation type="submission" date="2019-07" db="EMBL/GenBank/DDBJ databases">
        <title>Whole genome shotgun sequence of Sporosarcina luteola NBRC 105378.</title>
        <authorList>
            <person name="Hosoyama A."/>
            <person name="Uohara A."/>
            <person name="Ohji S."/>
            <person name="Ichikawa N."/>
        </authorList>
    </citation>
    <scope>NUCLEOTIDE SEQUENCE [LARGE SCALE GENOMIC DNA]</scope>
    <source>
        <strain evidence="4 5">NBRC 105378</strain>
    </source>
</reference>
<organism evidence="4 5">
    <name type="scientific">Sporosarcina luteola</name>
    <dbReference type="NCBI Taxonomy" id="582850"/>
    <lineage>
        <taxon>Bacteria</taxon>
        <taxon>Bacillati</taxon>
        <taxon>Bacillota</taxon>
        <taxon>Bacilli</taxon>
        <taxon>Bacillales</taxon>
        <taxon>Caryophanaceae</taxon>
        <taxon>Sporosarcina</taxon>
    </lineage>
</organism>
<feature type="transmembrane region" description="Helical" evidence="3">
    <location>
        <begin position="285"/>
        <end position="304"/>
    </location>
</feature>